<dbReference type="AlphaFoldDB" id="D8TLY5"/>
<proteinExistence type="predicted"/>
<keyword evidence="2" id="KW-1185">Reference proteome</keyword>
<accession>D8TLY5</accession>
<dbReference type="GeneID" id="9620459"/>
<evidence type="ECO:0000313" key="2">
    <source>
        <dbReference type="Proteomes" id="UP000001058"/>
    </source>
</evidence>
<protein>
    <submittedName>
        <fullName evidence="1">Uncharacterized protein</fullName>
    </submittedName>
</protein>
<reference evidence="1 2" key="1">
    <citation type="journal article" date="2010" name="Science">
        <title>Genomic analysis of organismal complexity in the multicellular green alga Volvox carteri.</title>
        <authorList>
            <person name="Prochnik S.E."/>
            <person name="Umen J."/>
            <person name="Nedelcu A.M."/>
            <person name="Hallmann A."/>
            <person name="Miller S.M."/>
            <person name="Nishii I."/>
            <person name="Ferris P."/>
            <person name="Kuo A."/>
            <person name="Mitros T."/>
            <person name="Fritz-Laylin L.K."/>
            <person name="Hellsten U."/>
            <person name="Chapman J."/>
            <person name="Simakov O."/>
            <person name="Rensing S.A."/>
            <person name="Terry A."/>
            <person name="Pangilinan J."/>
            <person name="Kapitonov V."/>
            <person name="Jurka J."/>
            <person name="Salamov A."/>
            <person name="Shapiro H."/>
            <person name="Schmutz J."/>
            <person name="Grimwood J."/>
            <person name="Lindquist E."/>
            <person name="Lucas S."/>
            <person name="Grigoriev I.V."/>
            <person name="Schmitt R."/>
            <person name="Kirk D."/>
            <person name="Rokhsar D.S."/>
        </authorList>
    </citation>
    <scope>NUCLEOTIDE SEQUENCE [LARGE SCALE GENOMIC DNA]</scope>
    <source>
        <strain evidence="2">f. Nagariensis / Eve</strain>
    </source>
</reference>
<dbReference type="InParanoid" id="D8TLY5"/>
<dbReference type="KEGG" id="vcn:VOLCADRAFT_87673"/>
<dbReference type="EMBL" id="GL378327">
    <property type="protein sequence ID" value="EFJ51414.1"/>
    <property type="molecule type" value="Genomic_DNA"/>
</dbReference>
<evidence type="ECO:0000313" key="1">
    <source>
        <dbReference type="EMBL" id="EFJ51414.1"/>
    </source>
</evidence>
<dbReference type="InterPro" id="IPR036691">
    <property type="entry name" value="Endo/exonu/phosph_ase_sf"/>
</dbReference>
<dbReference type="SUPFAM" id="SSF56219">
    <property type="entry name" value="DNase I-like"/>
    <property type="match status" value="1"/>
</dbReference>
<gene>
    <name evidence="1" type="ORF">VOLCADRAFT_87673</name>
</gene>
<organism evidence="2">
    <name type="scientific">Volvox carteri f. nagariensis</name>
    <dbReference type="NCBI Taxonomy" id="3068"/>
    <lineage>
        <taxon>Eukaryota</taxon>
        <taxon>Viridiplantae</taxon>
        <taxon>Chlorophyta</taxon>
        <taxon>core chlorophytes</taxon>
        <taxon>Chlorophyceae</taxon>
        <taxon>CS clade</taxon>
        <taxon>Chlamydomonadales</taxon>
        <taxon>Volvocaceae</taxon>
        <taxon>Volvox</taxon>
    </lineage>
</organism>
<name>D8TLY5_VOLCA</name>
<sequence>MVTSATDRRRLDATASYVKWIDRTMQSGKFNQIKAICGLLNHDVIALTETKALVNHTRAKEQLVLQGYSHLACTRTPCTGSRRSGGVSVFVRDELAPCVRGVGLTNAPVGVEIVWLRFHSVLPGGRALLLGTGYCSPQGSSVYSSTDGSGLVYSEAPDTAATAVFGSITGELDSRVRH</sequence>
<dbReference type="Proteomes" id="UP000001058">
    <property type="component" value="Unassembled WGS sequence"/>
</dbReference>
<dbReference type="RefSeq" id="XP_002947366.1">
    <property type="nucleotide sequence ID" value="XM_002947320.1"/>
</dbReference>